<organism evidence="2 3">
    <name type="scientific">Lentinula raphanica</name>
    <dbReference type="NCBI Taxonomy" id="153919"/>
    <lineage>
        <taxon>Eukaryota</taxon>
        <taxon>Fungi</taxon>
        <taxon>Dikarya</taxon>
        <taxon>Basidiomycota</taxon>
        <taxon>Agaricomycotina</taxon>
        <taxon>Agaricomycetes</taxon>
        <taxon>Agaricomycetidae</taxon>
        <taxon>Agaricales</taxon>
        <taxon>Marasmiineae</taxon>
        <taxon>Omphalotaceae</taxon>
        <taxon>Lentinula</taxon>
    </lineage>
</organism>
<proteinExistence type="predicted"/>
<comment type="caution">
    <text evidence="2">The sequence shown here is derived from an EMBL/GenBank/DDBJ whole genome shotgun (WGS) entry which is preliminary data.</text>
</comment>
<protein>
    <submittedName>
        <fullName evidence="2">Uncharacterized protein</fullName>
    </submittedName>
</protein>
<accession>A0AA38UAH9</accession>
<dbReference type="EMBL" id="MU806392">
    <property type="protein sequence ID" value="KAJ3835634.1"/>
    <property type="molecule type" value="Genomic_DNA"/>
</dbReference>
<feature type="compositionally biased region" description="Low complexity" evidence="1">
    <location>
        <begin position="266"/>
        <end position="283"/>
    </location>
</feature>
<reference evidence="2" key="1">
    <citation type="submission" date="2022-08" db="EMBL/GenBank/DDBJ databases">
        <authorList>
            <consortium name="DOE Joint Genome Institute"/>
            <person name="Min B."/>
            <person name="Riley R."/>
            <person name="Sierra-Patev S."/>
            <person name="Naranjo-Ortiz M."/>
            <person name="Looney B."/>
            <person name="Konkel Z."/>
            <person name="Slot J.C."/>
            <person name="Sakamoto Y."/>
            <person name="Steenwyk J.L."/>
            <person name="Rokas A."/>
            <person name="Carro J."/>
            <person name="Camarero S."/>
            <person name="Ferreira P."/>
            <person name="Molpeceres G."/>
            <person name="Ruiz-Duenas F.J."/>
            <person name="Serrano A."/>
            <person name="Henrissat B."/>
            <person name="Drula E."/>
            <person name="Hughes K.W."/>
            <person name="Mata J.L."/>
            <person name="Ishikawa N.K."/>
            <person name="Vargas-Isla R."/>
            <person name="Ushijima S."/>
            <person name="Smith C.A."/>
            <person name="Ahrendt S."/>
            <person name="Andreopoulos W."/>
            <person name="He G."/>
            <person name="Labutti K."/>
            <person name="Lipzen A."/>
            <person name="Ng V."/>
            <person name="Sandor L."/>
            <person name="Barry K."/>
            <person name="Martinez A.T."/>
            <person name="Xiao Y."/>
            <person name="Gibbons J.G."/>
            <person name="Terashima K."/>
            <person name="Hibbett D.S."/>
            <person name="Grigoriev I.V."/>
        </authorList>
    </citation>
    <scope>NUCLEOTIDE SEQUENCE</scope>
    <source>
        <strain evidence="2">TFB9207</strain>
    </source>
</reference>
<dbReference type="AlphaFoldDB" id="A0AA38UAH9"/>
<feature type="region of interest" description="Disordered" evidence="1">
    <location>
        <begin position="249"/>
        <end position="427"/>
    </location>
</feature>
<feature type="compositionally biased region" description="Polar residues" evidence="1">
    <location>
        <begin position="1"/>
        <end position="25"/>
    </location>
</feature>
<feature type="compositionally biased region" description="Low complexity" evidence="1">
    <location>
        <begin position="88"/>
        <end position="116"/>
    </location>
</feature>
<feature type="compositionally biased region" description="Low complexity" evidence="1">
    <location>
        <begin position="398"/>
        <end position="408"/>
    </location>
</feature>
<name>A0AA38UAH9_9AGAR</name>
<dbReference type="Proteomes" id="UP001163846">
    <property type="component" value="Unassembled WGS sequence"/>
</dbReference>
<feature type="compositionally biased region" description="Low complexity" evidence="1">
    <location>
        <begin position="378"/>
        <end position="390"/>
    </location>
</feature>
<evidence type="ECO:0000313" key="3">
    <source>
        <dbReference type="Proteomes" id="UP001163846"/>
    </source>
</evidence>
<keyword evidence="3" id="KW-1185">Reference proteome</keyword>
<sequence>MAASGESLTNMTIHPEQAINNTPCKSQHLDPSSALPLANPRKQRSTGILSLRRSASGSRQRSGSLSANAAKPELLPPLPTKREPEQPPKSILSPSSSSSSLSHSATTSPSLSRSPSIQFAPLPQLAPRKRKSTIPLGIAARSAMMQRRRQIMYGASAAANIPNTQAAPDTLSTNQSGGGMWTAAETEEHIARQLRSKEKEREKMFRKQQKELEKDAMISSQGNGHPSRVEMENNDPLVVFGRLMKDAWRKVGKKDSKSTKGKAKAEAQTTTQAETTQDTPTITNDDSPAPDEPLDSVSVSNHPSLETDEIHSVPHEPSTPIENNEPDDDELHLDPNEVDITKIVPLRSGSPPPSHHQSASHHSESHSESSSVTGSDETAGSASTMTSPSATNPPSPTTPTASTVTHTSNSDIQNVSKDIEEPSPTIVHSEQIAHRLPSLELTPLSPFLVT</sequence>
<gene>
    <name evidence="2" type="ORF">F5878DRAFT_627387</name>
</gene>
<feature type="compositionally biased region" description="Low complexity" evidence="1">
    <location>
        <begin position="49"/>
        <end position="67"/>
    </location>
</feature>
<feature type="region of interest" description="Disordered" evidence="1">
    <location>
        <begin position="208"/>
        <end position="231"/>
    </location>
</feature>
<evidence type="ECO:0000256" key="1">
    <source>
        <dbReference type="SAM" id="MobiDB-lite"/>
    </source>
</evidence>
<evidence type="ECO:0000313" key="2">
    <source>
        <dbReference type="EMBL" id="KAJ3835634.1"/>
    </source>
</evidence>
<feature type="region of interest" description="Disordered" evidence="1">
    <location>
        <begin position="1"/>
        <end position="130"/>
    </location>
</feature>
<feature type="compositionally biased region" description="Basic and acidic residues" evidence="1">
    <location>
        <begin position="249"/>
        <end position="258"/>
    </location>
</feature>